<dbReference type="Proteomes" id="UP001259832">
    <property type="component" value="Unassembled WGS sequence"/>
</dbReference>
<evidence type="ECO:0000313" key="2">
    <source>
        <dbReference type="EMBL" id="KAK1942391.1"/>
    </source>
</evidence>
<accession>A0AAD9GQP3</accession>
<evidence type="ECO:0000313" key="3">
    <source>
        <dbReference type="Proteomes" id="UP001259832"/>
    </source>
</evidence>
<keyword evidence="3" id="KW-1185">Reference proteome</keyword>
<organism evidence="2 3">
    <name type="scientific">Phytophthora citrophthora</name>
    <dbReference type="NCBI Taxonomy" id="4793"/>
    <lineage>
        <taxon>Eukaryota</taxon>
        <taxon>Sar</taxon>
        <taxon>Stramenopiles</taxon>
        <taxon>Oomycota</taxon>
        <taxon>Peronosporomycetes</taxon>
        <taxon>Peronosporales</taxon>
        <taxon>Peronosporaceae</taxon>
        <taxon>Phytophthora</taxon>
    </lineage>
</organism>
<proteinExistence type="predicted"/>
<feature type="region of interest" description="Disordered" evidence="1">
    <location>
        <begin position="1"/>
        <end position="36"/>
    </location>
</feature>
<evidence type="ECO:0000256" key="1">
    <source>
        <dbReference type="SAM" id="MobiDB-lite"/>
    </source>
</evidence>
<sequence>MTERSPPSRLASTVCQDSNAAVSLPPPVRNDCSHVRDTDEHDWSVLDAIETEMEEEMKRTLTCQDYNGSVDESAQWVTSSDFLAISQTKILQ</sequence>
<dbReference type="EMBL" id="JASMQC010000009">
    <property type="protein sequence ID" value="KAK1942391.1"/>
    <property type="molecule type" value="Genomic_DNA"/>
</dbReference>
<reference evidence="2" key="1">
    <citation type="submission" date="2023-08" db="EMBL/GenBank/DDBJ databases">
        <title>Reference Genome Resource for the Citrus Pathogen Phytophthora citrophthora.</title>
        <authorList>
            <person name="Moller H."/>
            <person name="Coetzee B."/>
            <person name="Rose L.J."/>
            <person name="Van Niekerk J.M."/>
        </authorList>
    </citation>
    <scope>NUCLEOTIDE SEQUENCE</scope>
    <source>
        <strain evidence="2">STE-U-9442</strain>
    </source>
</reference>
<feature type="compositionally biased region" description="Polar residues" evidence="1">
    <location>
        <begin position="10"/>
        <end position="21"/>
    </location>
</feature>
<protein>
    <submittedName>
        <fullName evidence="2">Uncharacterized protein</fullName>
    </submittedName>
</protein>
<dbReference type="AlphaFoldDB" id="A0AAD9GQP3"/>
<gene>
    <name evidence="2" type="ORF">P3T76_005890</name>
</gene>
<comment type="caution">
    <text evidence="2">The sequence shown here is derived from an EMBL/GenBank/DDBJ whole genome shotgun (WGS) entry which is preliminary data.</text>
</comment>
<name>A0AAD9GQP3_9STRA</name>